<feature type="compositionally biased region" description="Polar residues" evidence="3">
    <location>
        <begin position="205"/>
        <end position="244"/>
    </location>
</feature>
<dbReference type="PROSITE" id="PS50915">
    <property type="entry name" value="CRYSTALLIN_BETA_GAMMA"/>
    <property type="match status" value="7"/>
</dbReference>
<feature type="region of interest" description="Disordered" evidence="3">
    <location>
        <begin position="342"/>
        <end position="369"/>
    </location>
</feature>
<feature type="compositionally biased region" description="Polar residues" evidence="3">
    <location>
        <begin position="417"/>
        <end position="430"/>
    </location>
</feature>
<feature type="region of interest" description="Disordered" evidence="3">
    <location>
        <begin position="1390"/>
        <end position="1437"/>
    </location>
</feature>
<feature type="compositionally biased region" description="Acidic residues" evidence="3">
    <location>
        <begin position="741"/>
        <end position="750"/>
    </location>
</feature>
<feature type="region of interest" description="Disordered" evidence="3">
    <location>
        <begin position="672"/>
        <end position="693"/>
    </location>
</feature>
<feature type="compositionally biased region" description="Acidic residues" evidence="3">
    <location>
        <begin position="1135"/>
        <end position="1146"/>
    </location>
</feature>
<feature type="compositionally biased region" description="Polar residues" evidence="3">
    <location>
        <begin position="1080"/>
        <end position="1090"/>
    </location>
</feature>
<evidence type="ECO:0000256" key="3">
    <source>
        <dbReference type="SAM" id="MobiDB-lite"/>
    </source>
</evidence>
<keyword evidence="2" id="KW-0677">Repeat</keyword>
<feature type="domain" description="Beta/gamma crystallin 'Greek key'" evidence="4">
    <location>
        <begin position="2224"/>
        <end position="2265"/>
    </location>
</feature>
<dbReference type="Pfam" id="PF00030">
    <property type="entry name" value="Crystall"/>
    <property type="match status" value="6"/>
</dbReference>
<feature type="domain" description="Beta/gamma crystallin 'Greek key'" evidence="4">
    <location>
        <begin position="2134"/>
        <end position="2177"/>
    </location>
</feature>
<feature type="region of interest" description="Disordered" evidence="3">
    <location>
        <begin position="1757"/>
        <end position="1786"/>
    </location>
</feature>
<dbReference type="Pfam" id="PF00652">
    <property type="entry name" value="Ricin_B_lectin"/>
    <property type="match status" value="1"/>
</dbReference>
<feature type="domain" description="Beta/gamma crystallin 'Greek key'" evidence="4">
    <location>
        <begin position="1902"/>
        <end position="1948"/>
    </location>
</feature>
<dbReference type="InterPro" id="IPR011024">
    <property type="entry name" value="G_crystallin-like"/>
</dbReference>
<feature type="compositionally biased region" description="Basic and acidic residues" evidence="3">
    <location>
        <begin position="1201"/>
        <end position="1220"/>
    </location>
</feature>
<feature type="compositionally biased region" description="Low complexity" evidence="3">
    <location>
        <begin position="383"/>
        <end position="396"/>
    </location>
</feature>
<feature type="region of interest" description="Disordered" evidence="3">
    <location>
        <begin position="1079"/>
        <end position="1102"/>
    </location>
</feature>
<feature type="compositionally biased region" description="Polar residues" evidence="3">
    <location>
        <begin position="611"/>
        <end position="627"/>
    </location>
</feature>
<feature type="domain" description="Beta/gamma crystallin 'Greek key'" evidence="4">
    <location>
        <begin position="1949"/>
        <end position="1991"/>
    </location>
</feature>
<reference evidence="5" key="2">
    <citation type="submission" date="2025-09" db="UniProtKB">
        <authorList>
            <consortium name="Ensembl"/>
        </authorList>
    </citation>
    <scope>IDENTIFICATION</scope>
</reference>
<evidence type="ECO:0000256" key="2">
    <source>
        <dbReference type="ARBA" id="ARBA00022737"/>
    </source>
</evidence>
<organism evidence="5 6">
    <name type="scientific">Cyprinus carpio</name>
    <name type="common">Common carp</name>
    <dbReference type="NCBI Taxonomy" id="7962"/>
    <lineage>
        <taxon>Eukaryota</taxon>
        <taxon>Metazoa</taxon>
        <taxon>Chordata</taxon>
        <taxon>Craniata</taxon>
        <taxon>Vertebrata</taxon>
        <taxon>Euteleostomi</taxon>
        <taxon>Actinopterygii</taxon>
        <taxon>Neopterygii</taxon>
        <taxon>Teleostei</taxon>
        <taxon>Ostariophysi</taxon>
        <taxon>Cypriniformes</taxon>
        <taxon>Cyprinidae</taxon>
        <taxon>Cyprininae</taxon>
        <taxon>Cyprinus</taxon>
    </lineage>
</organism>
<feature type="compositionally biased region" description="Acidic residues" evidence="3">
    <location>
        <begin position="142"/>
        <end position="151"/>
    </location>
</feature>
<evidence type="ECO:0000259" key="4">
    <source>
        <dbReference type="PROSITE" id="PS50915"/>
    </source>
</evidence>
<dbReference type="PANTHER" id="PTHR11818">
    <property type="entry name" value="BETA/GAMMA CRYSTALLIN"/>
    <property type="match status" value="1"/>
</dbReference>
<evidence type="ECO:0000313" key="5">
    <source>
        <dbReference type="Ensembl" id="ENSCCRP00010006763.1"/>
    </source>
</evidence>
<feature type="region of interest" description="Disordered" evidence="3">
    <location>
        <begin position="741"/>
        <end position="760"/>
    </location>
</feature>
<dbReference type="PANTHER" id="PTHR11818:SF50">
    <property type="entry name" value="BETA_GAMMA CRYSTALLIN DOMAIN-CONTAINING PROTEIN 2"/>
    <property type="match status" value="1"/>
</dbReference>
<dbReference type="PRINTS" id="PR01367">
    <property type="entry name" value="BGCRYSTALLIN"/>
</dbReference>
<feature type="compositionally biased region" description="Low complexity" evidence="3">
    <location>
        <begin position="628"/>
        <end position="642"/>
    </location>
</feature>
<feature type="region of interest" description="Disordered" evidence="3">
    <location>
        <begin position="383"/>
        <end position="444"/>
    </location>
</feature>
<feature type="compositionally biased region" description="Polar residues" evidence="3">
    <location>
        <begin position="1265"/>
        <end position="1285"/>
    </location>
</feature>
<dbReference type="SMART" id="SM00458">
    <property type="entry name" value="RICIN"/>
    <property type="match status" value="1"/>
</dbReference>
<keyword evidence="6" id="KW-1185">Reference proteome</keyword>
<sequence>MAKKSFSTKKSLRNFFSKSEANLKVSVEKDDSGKGILKSFKRKSKKSESSEESLKAARTKSGTLGAGDSETQDDEKWTKRKTSLFGTLLRSKKVQHSYSESDLHKTKGFAVSLSWKKKKKKSDLSQDLSSNSEGPGVKDNISEQEEFDNQVETEQNQAGFAPEPSGTSDQSESQDVLSEMSRPNKKDAGVMPSDLDSTLIPYIDSSLSDSDVYQTPQDSPSADKSAQYFSSQHSNSESNITDSFSPVPDLETAASTDTCTVHNSNIDLNPRCVSFRDDHHFSDFETSKSGISSDAEVNTITTDVTPNNNEMAFQKDLHLECKESKDVTSSILKSSTAIIHETSTSCVPQTSQSSISSIPQSSISSIPHSSTSVIDGFTSNNTVTQSSSSNSYSANTLPEHSSSPPHYIISTEEEDSQNSAANDRNMSASNGDVVYSDPSSADNVSSMPDVIVYSTVSCSRITENSLDADTDIKPILSLSNTDVSESDLSSIPLSLPTITVHSTPDSSLLKESHPQINCETASMESYEANNYSSSTCATDSEKPSPAEPVLLENESKVSLPHSAVSSTYTIVKPAVTFDLSGPSDPISPDHSQRGLSNYKSFSDVETLTEISEPDQISQESDQAKSANSSETSSDFLDSDTSSTLTSEAIPAYIIHPPPHLDVSDQLFSSQTPKTEIDTQEYEDPEEDVQGASTQGCHELIDQVKTTAVLTTRNDLLIIHPPPHLDVSDQLFSSKTQKTEIDTQEYEDPEEDVHGASTQESHELIDQVKITAVLTTRNDLLNKCGPEVEEGSRLDDIYNEHHDITVVQGYKSEQITEDQAETTAESMNTGNDLHMSGKKKYGQEFEEQSQLGDEKYVVPSNQEKDTGLEQIMDVLSQQQITHYKFPEIYEVAEEKGDELRMVQSTREASATQGAMEAEVCGGTEVLTGQAQQQIHHLDPLKPALPVNQECGPEECTLAPPFSEPVKVSLADSRMETHSHLDICLHPLPPQQSSREITILEDTARCKYQTSTDNHAEREEYTSSEETEDKATFLPGTQDSESPEHNSAHTTEETFRHTKDTSHKQGEVTVTEVKTARENITHRNWVQISESTPDSRRDNEDSTEVNAVLDQQLSRRLIPGERFFHASTVLSTVIESETENQLETETGSDTDMNSGVAVLSTKLSRPSSSREGREDTMVVRKVSLVSTDKEGNFGNYGSPLDSARLRDQSEPSKASPELERRWKSLHSSSEEQQSSITERSDYTFTDSTYLRSSQLSPSYKKGVYTSHFRSPETQPTAFSSETDGSLDNSNWKVRESEVHQSSESYTSGRIRVELSLPVAREGEGEQEIRKTVFDSQAHFDSRLMIVEADDYSSDVFQATRVELIPSPTGPEPEPLSSSSFSEMDNLVDTLKSMERPVRQRVQRTPSNTPFSSLPPIDEDAPISPPTPLSPRTPISPLTEPKLLNGVSSLPLDIGFNWSTPKEMRSPLTMMKEQQLGETQNRGLSLPLRASALSSIVMRRSSLNDLSPEESPTKGLVNGGSSRLENSFFFQPTENGKASNRSIFRAASLPEISPSHERISSATMASDTLLGSRFERFSYLTSPSNSLSGIAETSRISVAPSVQHNSQDTSSFDHKSTMELYRTLPSETLLKNSQPLGLQRSSSLDGGLLINDTKSFQVDKNPEPERNLLLKYRAFPDAYLTKEKEHGKLNPRPGKMFIYDKPGMTGERIEVRGDVVDATPWEFTDTISIRVIRGGWVLYEKPEFKGEKIALDEGDIELTNPFGPPDEEVVNQQNGTTQDHEQEEHESKPRLKRKFVIGSIRRAVRDYSVPEISLFPEENAEGKKVTFRDTSEDSRIFGFPVKANSIIINAGLWLVFAEPFFQGVPRVLEVGGFPTPASWGVTHPYVGSLHPLKIGEPRVENLYEPKIVLYEKPYFTGKSREIYSSMRDFLSRVDKQQSLFMFSAGSLKVIGGCWVGYEKEGFRGHQYLLEEGEYHDWRVWGGVNSELRSVRVIQADLSEPLLVLYGMPEEEKAEGEEPTFEVTEAVADVELFGFGINTRSIHVLSGAWVAYSHVDFSGNQYILEKGFYNNCGDWGSEDNRICSIQPILTAPSEEPSFRNEVLLYSEPDFQGTCRVCHRNQGCLPERLTVKSCRVVGGSWVLYGGEKFTGNMYVLSEGDYPNLTSMGIPTDSDIHSVKAVPMTFSVPSISLFGLECFEGREVTIDTRISNMQEEGFNTHFLSVRVNSGCWVLCEHSNYRGRQFLLEPIEITNWHKFSSLSCIGSMYPVRQKQRLFRIKNKETGHYISVQGGVEDMKTGRVVVTEQVEGMSDIWLYQDGLIKNKLARTMSLQVMGNVESGAKVVLWTETRVPVQTWSAQVSGTISSITFPGMVLDIKGGKQYDKQHLVIREENEEHASQQWELEFV</sequence>
<comment type="similarity">
    <text evidence="1">Belongs to the beta/gamma-crystallin family.</text>
</comment>
<evidence type="ECO:0000313" key="6">
    <source>
        <dbReference type="Proteomes" id="UP000694427"/>
    </source>
</evidence>
<dbReference type="Proteomes" id="UP000694427">
    <property type="component" value="Unplaced"/>
</dbReference>
<feature type="compositionally biased region" description="Basic and acidic residues" evidence="3">
    <location>
        <begin position="1775"/>
        <end position="1786"/>
    </location>
</feature>
<dbReference type="Gene3D" id="2.80.10.50">
    <property type="match status" value="1"/>
</dbReference>
<dbReference type="InterPro" id="IPR050252">
    <property type="entry name" value="Beta/Gamma-Crystallin"/>
</dbReference>
<feature type="compositionally biased region" description="Basic and acidic residues" evidence="3">
    <location>
        <begin position="1166"/>
        <end position="1176"/>
    </location>
</feature>
<feature type="region of interest" description="Disordered" evidence="3">
    <location>
        <begin position="1264"/>
        <end position="1285"/>
    </location>
</feature>
<feature type="domain" description="Beta/gamma crystallin 'Greek key'" evidence="4">
    <location>
        <begin position="2043"/>
        <end position="2085"/>
    </location>
</feature>
<dbReference type="SUPFAM" id="SSF50370">
    <property type="entry name" value="Ricin B-like lectins"/>
    <property type="match status" value="1"/>
</dbReference>
<dbReference type="SMART" id="SM00247">
    <property type="entry name" value="XTALbg"/>
    <property type="match status" value="6"/>
</dbReference>
<dbReference type="InterPro" id="IPR001064">
    <property type="entry name" value="Beta/gamma_crystallin"/>
</dbReference>
<feature type="region of interest" description="Disordered" evidence="3">
    <location>
        <begin position="611"/>
        <end position="642"/>
    </location>
</feature>
<feature type="region of interest" description="Disordered" evidence="3">
    <location>
        <begin position="1135"/>
        <end position="1237"/>
    </location>
</feature>
<feature type="compositionally biased region" description="Acidic residues" evidence="3">
    <location>
        <begin position="677"/>
        <end position="688"/>
    </location>
</feature>
<feature type="compositionally biased region" description="Basic and acidic residues" evidence="3">
    <location>
        <begin position="46"/>
        <end position="55"/>
    </location>
</feature>
<reference evidence="5" key="1">
    <citation type="submission" date="2025-08" db="UniProtKB">
        <authorList>
            <consortium name="Ensembl"/>
        </authorList>
    </citation>
    <scope>IDENTIFICATION</scope>
</reference>
<dbReference type="Gene3D" id="2.60.20.10">
    <property type="entry name" value="Crystallins"/>
    <property type="match status" value="6"/>
</dbReference>
<feature type="compositionally biased region" description="Polar residues" evidence="3">
    <location>
        <begin position="165"/>
        <end position="176"/>
    </location>
</feature>
<protein>
    <recommendedName>
        <fullName evidence="4">Beta/gamma crystallin 'Greek key' domain-containing protein</fullName>
    </recommendedName>
</protein>
<feature type="region of interest" description="Disordered" evidence="3">
    <location>
        <begin position="579"/>
        <end position="598"/>
    </location>
</feature>
<dbReference type="Ensembl" id="ENSCCRT00010007310.1">
    <property type="protein sequence ID" value="ENSCCRP00010006763.1"/>
    <property type="gene ID" value="ENSCCRG00010002803.1"/>
</dbReference>
<feature type="region of interest" description="Disordered" evidence="3">
    <location>
        <begin position="115"/>
        <end position="249"/>
    </location>
</feature>
<feature type="region of interest" description="Disordered" evidence="3">
    <location>
        <begin position="1006"/>
        <end position="1066"/>
    </location>
</feature>
<feature type="compositionally biased region" description="Polar residues" evidence="3">
    <location>
        <begin position="1400"/>
        <end position="1409"/>
    </location>
</feature>
<dbReference type="SUPFAM" id="SSF49695">
    <property type="entry name" value="gamma-Crystallin-like"/>
    <property type="match status" value="3"/>
</dbReference>
<dbReference type="InterPro" id="IPR000772">
    <property type="entry name" value="Ricin_B_lectin"/>
</dbReference>
<feature type="region of interest" description="Disordered" evidence="3">
    <location>
        <begin position="39"/>
        <end position="77"/>
    </location>
</feature>
<feature type="domain" description="Beta/gamma crystallin 'Greek key'" evidence="4">
    <location>
        <begin position="1691"/>
        <end position="1730"/>
    </location>
</feature>
<proteinExistence type="inferred from homology"/>
<name>A0A8C1GGQ0_CYPCA</name>
<dbReference type="InterPro" id="IPR035992">
    <property type="entry name" value="Ricin_B-like_lectins"/>
</dbReference>
<dbReference type="PROSITE" id="PS50231">
    <property type="entry name" value="RICIN_B_LECTIN"/>
    <property type="match status" value="1"/>
</dbReference>
<feature type="compositionally biased region" description="Low complexity" evidence="3">
    <location>
        <begin position="348"/>
        <end position="369"/>
    </location>
</feature>
<feature type="compositionally biased region" description="Basic and acidic residues" evidence="3">
    <location>
        <begin position="1040"/>
        <end position="1064"/>
    </location>
</feature>
<evidence type="ECO:0000256" key="1">
    <source>
        <dbReference type="ARBA" id="ARBA00009646"/>
    </source>
</evidence>
<feature type="domain" description="Beta/gamma crystallin 'Greek key'" evidence="4">
    <location>
        <begin position="1731"/>
        <end position="1774"/>
    </location>
</feature>
<accession>A0A8C1GGQ0</accession>